<keyword evidence="5" id="KW-0677">Repeat</keyword>
<dbReference type="GO" id="GO:0005085">
    <property type="term" value="F:guanyl-nucleotide exchange factor activity"/>
    <property type="evidence" value="ECO:0007669"/>
    <property type="project" value="InterPro"/>
</dbReference>
<evidence type="ECO:0000256" key="4">
    <source>
        <dbReference type="ARBA" id="ARBA00022692"/>
    </source>
</evidence>
<evidence type="ECO:0000256" key="6">
    <source>
        <dbReference type="ARBA" id="ARBA00022824"/>
    </source>
</evidence>
<keyword evidence="6" id="KW-0256">Endoplasmic reticulum</keyword>
<keyword evidence="4" id="KW-0812">Transmembrane</keyword>
<gene>
    <name evidence="12" type="ORF">MYAM1_002737</name>
</gene>
<evidence type="ECO:0000256" key="9">
    <source>
        <dbReference type="ARBA" id="ARBA00022989"/>
    </source>
</evidence>
<dbReference type="AlphaFoldDB" id="A0AAJ5YTN8"/>
<evidence type="ECO:0000256" key="2">
    <source>
        <dbReference type="ARBA" id="ARBA00022448"/>
    </source>
</evidence>
<dbReference type="PANTHER" id="PTHR23284:SF0">
    <property type="entry name" value="PROLACTIN REGULATORY ELEMENT-BINDING PROTEIN"/>
    <property type="match status" value="1"/>
</dbReference>
<evidence type="ECO:0000256" key="10">
    <source>
        <dbReference type="ARBA" id="ARBA00023136"/>
    </source>
</evidence>
<evidence type="ECO:0000256" key="1">
    <source>
        <dbReference type="ARBA" id="ARBA00004648"/>
    </source>
</evidence>
<dbReference type="GO" id="GO:0003400">
    <property type="term" value="P:regulation of COPII vesicle coating"/>
    <property type="evidence" value="ECO:0007669"/>
    <property type="project" value="TreeGrafter"/>
</dbReference>
<name>A0AAJ5YTN8_9BASI</name>
<dbReference type="Proteomes" id="UP001219567">
    <property type="component" value="Chromosome 3"/>
</dbReference>
<dbReference type="InterPro" id="IPR045260">
    <property type="entry name" value="Sec12-like"/>
</dbReference>
<evidence type="ECO:0000256" key="7">
    <source>
        <dbReference type="ARBA" id="ARBA00022892"/>
    </source>
</evidence>
<dbReference type="Pfam" id="PF12894">
    <property type="entry name" value="ANAPC4_WD40"/>
    <property type="match status" value="1"/>
</dbReference>
<dbReference type="InterPro" id="IPR015943">
    <property type="entry name" value="WD40/YVTN_repeat-like_dom_sf"/>
</dbReference>
<sequence>MDGRVTVLGTGVPVYALSFAGSKHLFYVGGGGAGKKARTRNGADLCAAGDLTLRTDEDAPMCISVHPNDSLLACGINEAAAKMKEQNRHLRTFNYEVVARPGARADGAAENSVRIHPSSSYASLGIDDVDHYQKAIAFSPDGALLAVASSDGRIQLHRYPDMEPIWTQPYEVEGRQEVYDLDFSHDGTQLVCTTGQRLYIFSTAPRTSENSDLVAFSARLLQTIDTVTIGSESGVLRAAKFGRGKPDVGTRDRLYALINMAPGKRSKVRSSYLAMWNADTWSLKISRKVANRPATVMSLR</sequence>
<keyword evidence="10" id="KW-0472">Membrane</keyword>
<dbReference type="GO" id="GO:0006888">
    <property type="term" value="P:endoplasmic reticulum to Golgi vesicle-mediated transport"/>
    <property type="evidence" value="ECO:0007669"/>
    <property type="project" value="TreeGrafter"/>
</dbReference>
<keyword evidence="8" id="KW-0653">Protein transport</keyword>
<proteinExistence type="predicted"/>
<protein>
    <recommendedName>
        <fullName evidence="11">Anaphase-promoting complex subunit 4-like WD40 domain-containing protein</fullName>
    </recommendedName>
</protein>
<keyword evidence="2" id="KW-0813">Transport</keyword>
<dbReference type="SUPFAM" id="SSF50969">
    <property type="entry name" value="YVTN repeat-like/Quinoprotein amine dehydrogenase"/>
    <property type="match status" value="1"/>
</dbReference>
<comment type="subcellular location">
    <subcellularLocation>
        <location evidence="1">Endoplasmic reticulum membrane</location>
        <topology evidence="1">Single-pass type II membrane protein</topology>
    </subcellularLocation>
</comment>
<reference evidence="12 13" key="1">
    <citation type="submission" date="2023-03" db="EMBL/GenBank/DDBJ databases">
        <title>Mating type loci evolution in Malassezia.</title>
        <authorList>
            <person name="Coelho M.A."/>
        </authorList>
    </citation>
    <scope>NUCLEOTIDE SEQUENCE [LARGE SCALE GENOMIC DNA]</scope>
    <source>
        <strain evidence="12 13">CBS 9725</strain>
    </source>
</reference>
<keyword evidence="9" id="KW-1133">Transmembrane helix</keyword>
<accession>A0AAJ5YTN8</accession>
<evidence type="ECO:0000259" key="11">
    <source>
        <dbReference type="Pfam" id="PF12894"/>
    </source>
</evidence>
<feature type="domain" description="Anaphase-promoting complex subunit 4-like WD40" evidence="11">
    <location>
        <begin position="137"/>
        <end position="194"/>
    </location>
</feature>
<evidence type="ECO:0000313" key="12">
    <source>
        <dbReference type="EMBL" id="WFC99990.1"/>
    </source>
</evidence>
<keyword evidence="13" id="KW-1185">Reference proteome</keyword>
<dbReference type="InterPro" id="IPR024977">
    <property type="entry name" value="Apc4-like_WD40_dom"/>
</dbReference>
<dbReference type="GO" id="GO:0015031">
    <property type="term" value="P:protein transport"/>
    <property type="evidence" value="ECO:0007669"/>
    <property type="project" value="UniProtKB-KW"/>
</dbReference>
<organism evidence="12 13">
    <name type="scientific">Malassezia yamatoensis</name>
    <dbReference type="NCBI Taxonomy" id="253288"/>
    <lineage>
        <taxon>Eukaryota</taxon>
        <taxon>Fungi</taxon>
        <taxon>Dikarya</taxon>
        <taxon>Basidiomycota</taxon>
        <taxon>Ustilaginomycotina</taxon>
        <taxon>Malasseziomycetes</taxon>
        <taxon>Malasseziales</taxon>
        <taxon>Malasseziaceae</taxon>
        <taxon>Malassezia</taxon>
    </lineage>
</organism>
<dbReference type="InterPro" id="IPR011044">
    <property type="entry name" value="Quino_amine_DH_bsu"/>
</dbReference>
<evidence type="ECO:0000256" key="5">
    <source>
        <dbReference type="ARBA" id="ARBA00022737"/>
    </source>
</evidence>
<dbReference type="Gene3D" id="2.130.10.10">
    <property type="entry name" value="YVTN repeat-like/Quinoprotein amine dehydrogenase"/>
    <property type="match status" value="1"/>
</dbReference>
<keyword evidence="3" id="KW-0853">WD repeat</keyword>
<evidence type="ECO:0000256" key="8">
    <source>
        <dbReference type="ARBA" id="ARBA00022927"/>
    </source>
</evidence>
<dbReference type="EMBL" id="CP119945">
    <property type="protein sequence ID" value="WFC99990.1"/>
    <property type="molecule type" value="Genomic_DNA"/>
</dbReference>
<keyword evidence="7" id="KW-0931">ER-Golgi transport</keyword>
<evidence type="ECO:0000256" key="3">
    <source>
        <dbReference type="ARBA" id="ARBA00022574"/>
    </source>
</evidence>
<dbReference type="GO" id="GO:0005789">
    <property type="term" value="C:endoplasmic reticulum membrane"/>
    <property type="evidence" value="ECO:0007669"/>
    <property type="project" value="UniProtKB-SubCell"/>
</dbReference>
<evidence type="ECO:0000313" key="13">
    <source>
        <dbReference type="Proteomes" id="UP001219567"/>
    </source>
</evidence>
<dbReference type="PANTHER" id="PTHR23284">
    <property type="entry name" value="PROLACTIN REGULATORY ELEMENT BINDING PROTEIN"/>
    <property type="match status" value="1"/>
</dbReference>